<comment type="subunit">
    <text evidence="11">Component of the cytochrome c oxidase (complex IV, CIV), a multisubunit enzyme composed of a catalytic core of 3 subunits and several supernumerary subunits. The complex exists as a monomer or a dimer and forms supercomplexes (SCs) in the inner mitochondrial membrane with ubiquinol-cytochrome c oxidoreductase (cytochrome b-c1 complex, complex III, CIII).</text>
</comment>
<comment type="function">
    <text evidence="11">Component of the cytochrome c oxidase, the last enzyme in the mitochondrial electron transport chain which drives oxidative phosphorylation. The respiratory chain contains 3 multisubunit complexes succinate dehydrogenase (complex II, CII), ubiquinol-cytochrome c oxidoreductase (cytochrome b-c1 complex, complex III, CIII) and cytochrome c oxidase (complex IV, CIV), that cooperate to transfer electrons derived from NADH and succinate to molecular oxygen, creating an electrochemical gradient over the inner membrane that drives transmembrane transport and the ATP synthase. Cytochrome c oxidase is the component of the respiratory chain that catalyzes the reduction of oxygen to water. Electrons originating from reduced cytochrome c in the intermembrane space (IMS) are transferred via the dinuclear copper A center (CU(A)) of subunit 2 and heme A of subunit 1 to the active site in subunit 1, a binuclear center (BNC) formed by heme A3 and copper B (CU(B)). The BNC reduces molecular oxygen to 2 water molecules using 4 electrons from cytochrome c in the IMS and 4 protons from the mitochondrial matrix.</text>
</comment>
<dbReference type="GO" id="GO:0006123">
    <property type="term" value="P:mitochondrial electron transport, cytochrome c to oxygen"/>
    <property type="evidence" value="ECO:0007669"/>
    <property type="project" value="UniProtKB-UniRule"/>
</dbReference>
<gene>
    <name evidence="12" type="ORF">BN7_4375</name>
</gene>
<dbReference type="PANTHER" id="PTHR13313:SF0">
    <property type="entry name" value="CYTOCHROME C OXIDASE SUBUNIT 7C, MITOCHONDRIAL"/>
    <property type="match status" value="1"/>
</dbReference>
<evidence type="ECO:0000256" key="1">
    <source>
        <dbReference type="ARBA" id="ARBA00004434"/>
    </source>
</evidence>
<keyword evidence="6 11" id="KW-0809">Transit peptide</keyword>
<evidence type="ECO:0000313" key="13">
    <source>
        <dbReference type="Proteomes" id="UP000009328"/>
    </source>
</evidence>
<dbReference type="AlphaFoldDB" id="K0KPD2"/>
<dbReference type="InParanoid" id="K0KPD2"/>
<dbReference type="Proteomes" id="UP000009328">
    <property type="component" value="Unassembled WGS sequence"/>
</dbReference>
<dbReference type="STRING" id="1206466.K0KPD2"/>
<dbReference type="eggNOG" id="KOG4527">
    <property type="taxonomic scope" value="Eukaryota"/>
</dbReference>
<evidence type="ECO:0000256" key="6">
    <source>
        <dbReference type="ARBA" id="ARBA00022946"/>
    </source>
</evidence>
<dbReference type="UniPathway" id="UPA00705"/>
<dbReference type="InterPro" id="IPR036636">
    <property type="entry name" value="COX7C/Cox8_sf"/>
</dbReference>
<name>K0KPD2_WICCF</name>
<evidence type="ECO:0000256" key="10">
    <source>
        <dbReference type="ARBA" id="ARBA00071004"/>
    </source>
</evidence>
<reference evidence="12 13" key="1">
    <citation type="journal article" date="2012" name="Eukaryot. Cell">
        <title>Draft genome sequence of Wickerhamomyces ciferrii NRRL Y-1031 F-60-10.</title>
        <authorList>
            <person name="Schneider J."/>
            <person name="Andrea H."/>
            <person name="Blom J."/>
            <person name="Jaenicke S."/>
            <person name="Ruckert C."/>
            <person name="Schorsch C."/>
            <person name="Szczepanowski R."/>
            <person name="Farwick M."/>
            <person name="Goesmann A."/>
            <person name="Puhler A."/>
            <person name="Schaffer S."/>
            <person name="Tauch A."/>
            <person name="Kohler T."/>
            <person name="Brinkrolf K."/>
        </authorList>
    </citation>
    <scope>NUCLEOTIDE SEQUENCE [LARGE SCALE GENOMIC DNA]</scope>
    <source>
        <strain evidence="13">ATCC 14091 / BCRC 22168 / CBS 111 / JCM 3599 / NBRC 0793 / NRRL Y-1031 F-60-10</strain>
    </source>
</reference>
<dbReference type="InterPro" id="IPR004202">
    <property type="entry name" value="COX7C/Cox8"/>
</dbReference>
<evidence type="ECO:0000256" key="11">
    <source>
        <dbReference type="RuleBase" id="RU368123"/>
    </source>
</evidence>
<keyword evidence="5 11" id="KW-0999">Mitochondrion inner membrane</keyword>
<organism evidence="12 13">
    <name type="scientific">Wickerhamomyces ciferrii (strain ATCC 14091 / BCRC 22168 / CBS 111 / JCM 3599 / NBRC 0793 / NRRL Y-1031 F-60-10)</name>
    <name type="common">Yeast</name>
    <name type="synonym">Pichia ciferrii</name>
    <dbReference type="NCBI Taxonomy" id="1206466"/>
    <lineage>
        <taxon>Eukaryota</taxon>
        <taxon>Fungi</taxon>
        <taxon>Dikarya</taxon>
        <taxon>Ascomycota</taxon>
        <taxon>Saccharomycotina</taxon>
        <taxon>Saccharomycetes</taxon>
        <taxon>Phaffomycetales</taxon>
        <taxon>Wickerhamomycetaceae</taxon>
        <taxon>Wickerhamomyces</taxon>
    </lineage>
</organism>
<evidence type="ECO:0000313" key="12">
    <source>
        <dbReference type="EMBL" id="CCH44806.1"/>
    </source>
</evidence>
<protein>
    <recommendedName>
        <fullName evidence="10 11">Cytochrome c oxidase subunit 8, mitochondrial</fullName>
    </recommendedName>
    <alternativeName>
        <fullName evidence="11">Cytochrome c oxidase polypeptide VIII</fullName>
    </alternativeName>
</protein>
<dbReference type="GO" id="GO:0005743">
    <property type="term" value="C:mitochondrial inner membrane"/>
    <property type="evidence" value="ECO:0007669"/>
    <property type="project" value="UniProtKB-SubCell"/>
</dbReference>
<comment type="subcellular location">
    <subcellularLocation>
        <location evidence="1 11">Mitochondrion inner membrane</location>
        <topology evidence="1 11">Single-pass membrane protein</topology>
    </subcellularLocation>
</comment>
<comment type="pathway">
    <text evidence="2 11">Energy metabolism; oxidative phosphorylation.</text>
</comment>
<evidence type="ECO:0000256" key="9">
    <source>
        <dbReference type="ARBA" id="ARBA00023136"/>
    </source>
</evidence>
<evidence type="ECO:0000256" key="5">
    <source>
        <dbReference type="ARBA" id="ARBA00022792"/>
    </source>
</evidence>
<dbReference type="GO" id="GO:0045277">
    <property type="term" value="C:respiratory chain complex IV"/>
    <property type="evidence" value="ECO:0007669"/>
    <property type="project" value="UniProtKB-UniRule"/>
</dbReference>
<evidence type="ECO:0000256" key="4">
    <source>
        <dbReference type="ARBA" id="ARBA00022692"/>
    </source>
</evidence>
<dbReference type="FunCoup" id="K0KPD2">
    <property type="interactions" value="100"/>
</dbReference>
<dbReference type="HOGENOM" id="CLU_169812_0_0_1"/>
<dbReference type="SUPFAM" id="SSF81427">
    <property type="entry name" value="Mitochondrial cytochrome c oxidase subunit VIIc (aka VIIIa)"/>
    <property type="match status" value="1"/>
</dbReference>
<comment type="similarity">
    <text evidence="3 11">Belongs to the cytochrome c oxidase VIIc family.</text>
</comment>
<proteinExistence type="inferred from homology"/>
<dbReference type="CDD" id="cd00929">
    <property type="entry name" value="Cyt_c_Oxidase_VIIc"/>
    <property type="match status" value="1"/>
</dbReference>
<keyword evidence="7 11" id="KW-1133">Transmembrane helix</keyword>
<keyword evidence="4 11" id="KW-0812">Transmembrane</keyword>
<keyword evidence="13" id="KW-1185">Reference proteome</keyword>
<evidence type="ECO:0000256" key="2">
    <source>
        <dbReference type="ARBA" id="ARBA00004673"/>
    </source>
</evidence>
<dbReference type="Pfam" id="PF02935">
    <property type="entry name" value="COX7C"/>
    <property type="match status" value="1"/>
</dbReference>
<keyword evidence="8 11" id="KW-0496">Mitochondrion</keyword>
<evidence type="ECO:0000256" key="7">
    <source>
        <dbReference type="ARBA" id="ARBA00022989"/>
    </source>
</evidence>
<dbReference type="Gene3D" id="4.10.49.10">
    <property type="entry name" value="Cytochrome c oxidase subunit VIIc"/>
    <property type="match status" value="1"/>
</dbReference>
<keyword evidence="9 11" id="KW-0472">Membrane</keyword>
<dbReference type="PANTHER" id="PTHR13313">
    <property type="entry name" value="CYTOCHROME C OXIDASE SUBUNIT VIIC"/>
    <property type="match status" value="1"/>
</dbReference>
<dbReference type="EMBL" id="CAIF01000156">
    <property type="protein sequence ID" value="CCH44806.1"/>
    <property type="molecule type" value="Genomic_DNA"/>
</dbReference>
<accession>K0KPD2</accession>
<evidence type="ECO:0000256" key="8">
    <source>
        <dbReference type="ARBA" id="ARBA00023128"/>
    </source>
</evidence>
<sequence>MFARQLLRNQVKPMARRAFHTSKSQAVHFEEGVYTNIPFKVHNRKIPYAIVHFSFFGLGFAIPFVAVYVQLKRSGSI</sequence>
<dbReference type="FunFam" id="4.10.49.10:FF:000001">
    <property type="entry name" value="Cytochrome c oxidase subunit 7C"/>
    <property type="match status" value="1"/>
</dbReference>
<evidence type="ECO:0000256" key="3">
    <source>
        <dbReference type="ARBA" id="ARBA00010514"/>
    </source>
</evidence>
<comment type="caution">
    <text evidence="12">The sequence shown here is derived from an EMBL/GenBank/DDBJ whole genome shotgun (WGS) entry which is preliminary data.</text>
</comment>
<feature type="transmembrane region" description="Helical" evidence="11">
    <location>
        <begin position="46"/>
        <end position="69"/>
    </location>
</feature>